<name>A0A6G1LMZ2_9PEZI</name>
<keyword evidence="2" id="KW-1185">Reference proteome</keyword>
<dbReference type="AlphaFoldDB" id="A0A6G1LMZ2"/>
<protein>
    <recommendedName>
        <fullName evidence="3">F-box domain-containing protein</fullName>
    </recommendedName>
</protein>
<accession>A0A6G1LMZ2</accession>
<proteinExistence type="predicted"/>
<dbReference type="OrthoDB" id="10492675at2759"/>
<dbReference type="Proteomes" id="UP000799436">
    <property type="component" value="Unassembled WGS sequence"/>
</dbReference>
<sequence>MPAFSTLPTELKLEITDRVKDLPSLLALSRVDPVIYDYVKDHADRLILGCCDAQPKDQLKGNIVAELLGPILPTLNELREAGSDIWRESSILRQAIEFCEQICEAI</sequence>
<dbReference type="EMBL" id="ML995808">
    <property type="protein sequence ID" value="KAF2774277.1"/>
    <property type="molecule type" value="Genomic_DNA"/>
</dbReference>
<reference evidence="1" key="1">
    <citation type="journal article" date="2020" name="Stud. Mycol.">
        <title>101 Dothideomycetes genomes: a test case for predicting lifestyles and emergence of pathogens.</title>
        <authorList>
            <person name="Haridas S."/>
            <person name="Albert R."/>
            <person name="Binder M."/>
            <person name="Bloem J."/>
            <person name="Labutti K."/>
            <person name="Salamov A."/>
            <person name="Andreopoulos B."/>
            <person name="Baker S."/>
            <person name="Barry K."/>
            <person name="Bills G."/>
            <person name="Bluhm B."/>
            <person name="Cannon C."/>
            <person name="Castanera R."/>
            <person name="Culley D."/>
            <person name="Daum C."/>
            <person name="Ezra D."/>
            <person name="Gonzalez J."/>
            <person name="Henrissat B."/>
            <person name="Kuo A."/>
            <person name="Liang C."/>
            <person name="Lipzen A."/>
            <person name="Lutzoni F."/>
            <person name="Magnuson J."/>
            <person name="Mondo S."/>
            <person name="Nolan M."/>
            <person name="Ohm R."/>
            <person name="Pangilinan J."/>
            <person name="Park H.-J."/>
            <person name="Ramirez L."/>
            <person name="Alfaro M."/>
            <person name="Sun H."/>
            <person name="Tritt A."/>
            <person name="Yoshinaga Y."/>
            <person name="Zwiers L.-H."/>
            <person name="Turgeon B."/>
            <person name="Goodwin S."/>
            <person name="Spatafora J."/>
            <person name="Crous P."/>
            <person name="Grigoriev I."/>
        </authorList>
    </citation>
    <scope>NUCLEOTIDE SEQUENCE</scope>
    <source>
        <strain evidence="1">CBS 116005</strain>
    </source>
</reference>
<gene>
    <name evidence="1" type="ORF">EJ03DRAFT_332749</name>
</gene>
<evidence type="ECO:0000313" key="2">
    <source>
        <dbReference type="Proteomes" id="UP000799436"/>
    </source>
</evidence>
<evidence type="ECO:0000313" key="1">
    <source>
        <dbReference type="EMBL" id="KAF2774277.1"/>
    </source>
</evidence>
<evidence type="ECO:0008006" key="3">
    <source>
        <dbReference type="Google" id="ProtNLM"/>
    </source>
</evidence>
<organism evidence="1 2">
    <name type="scientific">Teratosphaeria nubilosa</name>
    <dbReference type="NCBI Taxonomy" id="161662"/>
    <lineage>
        <taxon>Eukaryota</taxon>
        <taxon>Fungi</taxon>
        <taxon>Dikarya</taxon>
        <taxon>Ascomycota</taxon>
        <taxon>Pezizomycotina</taxon>
        <taxon>Dothideomycetes</taxon>
        <taxon>Dothideomycetidae</taxon>
        <taxon>Mycosphaerellales</taxon>
        <taxon>Teratosphaeriaceae</taxon>
        <taxon>Teratosphaeria</taxon>
    </lineage>
</organism>